<evidence type="ECO:0000313" key="1">
    <source>
        <dbReference type="EMBL" id="MBD8507575.1"/>
    </source>
</evidence>
<protein>
    <recommendedName>
        <fullName evidence="3">Serine hydrolase</fullName>
    </recommendedName>
</protein>
<keyword evidence="2" id="KW-1185">Reference proteome</keyword>
<evidence type="ECO:0008006" key="3">
    <source>
        <dbReference type="Google" id="ProtNLM"/>
    </source>
</evidence>
<dbReference type="AlphaFoldDB" id="A0A927PLV7"/>
<dbReference type="Proteomes" id="UP000642993">
    <property type="component" value="Unassembled WGS sequence"/>
</dbReference>
<reference evidence="1" key="1">
    <citation type="submission" date="2020-09" db="EMBL/GenBank/DDBJ databases">
        <title>Hoyosella lacisalsi sp. nov., a halotolerant actinobacterium isolated from soil of Lake Gudzhirganskoe.</title>
        <authorList>
            <person name="Yang Q."/>
            <person name="Guo P.Y."/>
            <person name="Liu S.W."/>
            <person name="Li F.N."/>
            <person name="Sun C.H."/>
        </authorList>
    </citation>
    <scope>NUCLEOTIDE SEQUENCE</scope>
    <source>
        <strain evidence="1">G463</strain>
    </source>
</reference>
<dbReference type="Gene3D" id="3.40.710.10">
    <property type="entry name" value="DD-peptidase/beta-lactamase superfamily"/>
    <property type="match status" value="1"/>
</dbReference>
<accession>A0A927PLV7</accession>
<sequence length="258" mass="26451">MASLRARLGGDPAWASAIVALAFGALAASNALSACISVADSDAPELLPDPAAATLVVPSRTALVIACSDGAVAATGNATASRAALSTAKLYLAEHVLSRAGLAEEDRALVGRMIARSDDHAADILDGRHPSAIDSVADRYGLQETVRIDRWGTSRTSAADLVAFLQRARETRAGREVLALMATTELIAADGERQDWGVARIPGMEGVKLGWSDWGEPTVASVGFGDGFIVAGSTIGSREQHTADIAGATEGSCVDALG</sequence>
<proteinExistence type="predicted"/>
<organism evidence="1 2">
    <name type="scientific">Lolliginicoccus lacisalsi</name>
    <dbReference type="NCBI Taxonomy" id="2742202"/>
    <lineage>
        <taxon>Bacteria</taxon>
        <taxon>Bacillati</taxon>
        <taxon>Actinomycetota</taxon>
        <taxon>Actinomycetes</taxon>
        <taxon>Mycobacteriales</taxon>
        <taxon>Hoyosellaceae</taxon>
        <taxon>Lolliginicoccus</taxon>
    </lineage>
</organism>
<gene>
    <name evidence="1" type="ORF">HT102_13895</name>
</gene>
<dbReference type="RefSeq" id="WP_192040040.1">
    <property type="nucleotide sequence ID" value="NZ_JACYWE010000009.1"/>
</dbReference>
<evidence type="ECO:0000313" key="2">
    <source>
        <dbReference type="Proteomes" id="UP000642993"/>
    </source>
</evidence>
<dbReference type="EMBL" id="JACYWE010000009">
    <property type="protein sequence ID" value="MBD8507575.1"/>
    <property type="molecule type" value="Genomic_DNA"/>
</dbReference>
<dbReference type="SUPFAM" id="SSF56601">
    <property type="entry name" value="beta-lactamase/transpeptidase-like"/>
    <property type="match status" value="1"/>
</dbReference>
<name>A0A927PLV7_9ACTN</name>
<dbReference type="InterPro" id="IPR012338">
    <property type="entry name" value="Beta-lactam/transpept-like"/>
</dbReference>
<dbReference type="PROSITE" id="PS51257">
    <property type="entry name" value="PROKAR_LIPOPROTEIN"/>
    <property type="match status" value="1"/>
</dbReference>
<comment type="caution">
    <text evidence="1">The sequence shown here is derived from an EMBL/GenBank/DDBJ whole genome shotgun (WGS) entry which is preliminary data.</text>
</comment>